<keyword evidence="4" id="KW-0418">Kinase</keyword>
<sequence length="228" mass="25347">MGRLGFRVALGCAAVSCAIAAALVGRRLRSRRQWSRAVELVREFEEACATPVGRLRQVVDAMAVEMHAGLASDGGSKLKMLLTFIDKLPDGYAIACALCCERFSEIVGSPYYMAPEVLKRNYGPEIDIWSAGVILYILLCGVPPFWAAKLLVSGQWTLSVSISQQYGHVITAMLHSAKNTYHKSQKIGGLVQDIQDIKMTSEFTNLKYSRVEIDEVRFEWAECMLDYI</sequence>
<dbReference type="Gene3D" id="1.10.510.10">
    <property type="entry name" value="Transferase(Phosphotransferase) domain 1"/>
    <property type="match status" value="1"/>
</dbReference>
<keyword evidence="6" id="KW-0472">Membrane</keyword>
<gene>
    <name evidence="8" type="ORF">ZIOFF_071238</name>
</gene>
<dbReference type="Gene3D" id="3.40.367.20">
    <property type="match status" value="1"/>
</dbReference>
<feature type="transmembrane region" description="Helical" evidence="6">
    <location>
        <begin position="6"/>
        <end position="25"/>
    </location>
</feature>
<keyword evidence="2" id="KW-0808">Transferase</keyword>
<keyword evidence="5" id="KW-0067">ATP-binding</keyword>
<evidence type="ECO:0000256" key="1">
    <source>
        <dbReference type="ARBA" id="ARBA00022527"/>
    </source>
</evidence>
<dbReference type="PROSITE" id="PS50011">
    <property type="entry name" value="PROTEIN_KINASE_DOM"/>
    <property type="match status" value="1"/>
</dbReference>
<reference evidence="8 9" key="1">
    <citation type="submission" date="2020-08" db="EMBL/GenBank/DDBJ databases">
        <title>Plant Genome Project.</title>
        <authorList>
            <person name="Zhang R.-G."/>
        </authorList>
    </citation>
    <scope>NUCLEOTIDE SEQUENCE [LARGE SCALE GENOMIC DNA]</scope>
    <source>
        <tissue evidence="8">Rhizome</tissue>
    </source>
</reference>
<dbReference type="SUPFAM" id="SSF56112">
    <property type="entry name" value="Protein kinase-like (PK-like)"/>
    <property type="match status" value="1"/>
</dbReference>
<accession>A0A8J5CUK1</accession>
<dbReference type="GO" id="GO:0005524">
    <property type="term" value="F:ATP binding"/>
    <property type="evidence" value="ECO:0007669"/>
    <property type="project" value="UniProtKB-KW"/>
</dbReference>
<dbReference type="InterPro" id="IPR043129">
    <property type="entry name" value="ATPase_NBD"/>
</dbReference>
<dbReference type="GO" id="GO:0005975">
    <property type="term" value="P:carbohydrate metabolic process"/>
    <property type="evidence" value="ECO:0007669"/>
    <property type="project" value="InterPro"/>
</dbReference>
<feature type="transmembrane region" description="Helical" evidence="6">
    <location>
        <begin position="128"/>
        <end position="146"/>
    </location>
</feature>
<keyword evidence="9" id="KW-1185">Reference proteome</keyword>
<evidence type="ECO:0000313" key="8">
    <source>
        <dbReference type="EMBL" id="KAG6470181.1"/>
    </source>
</evidence>
<dbReference type="Proteomes" id="UP000734854">
    <property type="component" value="Unassembled WGS sequence"/>
</dbReference>
<evidence type="ECO:0000256" key="4">
    <source>
        <dbReference type="ARBA" id="ARBA00022777"/>
    </source>
</evidence>
<keyword evidence="6" id="KW-1133">Transmembrane helix</keyword>
<keyword evidence="1" id="KW-0723">Serine/threonine-protein kinase</keyword>
<dbReference type="SUPFAM" id="SSF53067">
    <property type="entry name" value="Actin-like ATPase domain"/>
    <property type="match status" value="1"/>
</dbReference>
<dbReference type="AlphaFoldDB" id="A0A8J5CUK1"/>
<dbReference type="GO" id="GO:0004674">
    <property type="term" value="F:protein serine/threonine kinase activity"/>
    <property type="evidence" value="ECO:0007669"/>
    <property type="project" value="UniProtKB-KW"/>
</dbReference>
<feature type="domain" description="Protein kinase" evidence="7">
    <location>
        <begin position="1"/>
        <end position="228"/>
    </location>
</feature>
<evidence type="ECO:0000313" key="9">
    <source>
        <dbReference type="Proteomes" id="UP000734854"/>
    </source>
</evidence>
<dbReference type="InterPro" id="IPR011009">
    <property type="entry name" value="Kinase-like_dom_sf"/>
</dbReference>
<proteinExistence type="predicted"/>
<dbReference type="SMART" id="SM00220">
    <property type="entry name" value="S_TKc"/>
    <property type="match status" value="1"/>
</dbReference>
<dbReference type="PANTHER" id="PTHR24349">
    <property type="entry name" value="SERINE/THREONINE-PROTEIN KINASE"/>
    <property type="match status" value="1"/>
</dbReference>
<dbReference type="InterPro" id="IPR050205">
    <property type="entry name" value="CDPK_Ser/Thr_kinases"/>
</dbReference>
<name>A0A8J5CUK1_ZINOF</name>
<evidence type="ECO:0000256" key="2">
    <source>
        <dbReference type="ARBA" id="ARBA00022679"/>
    </source>
</evidence>
<keyword evidence="6" id="KW-0812">Transmembrane</keyword>
<keyword evidence="3" id="KW-0547">Nucleotide-binding</keyword>
<comment type="caution">
    <text evidence="8">The sequence shown here is derived from an EMBL/GenBank/DDBJ whole genome shotgun (WGS) entry which is preliminary data.</text>
</comment>
<dbReference type="EMBL" id="JACMSC010000021">
    <property type="protein sequence ID" value="KAG6470181.1"/>
    <property type="molecule type" value="Genomic_DNA"/>
</dbReference>
<evidence type="ECO:0000256" key="5">
    <source>
        <dbReference type="ARBA" id="ARBA00022840"/>
    </source>
</evidence>
<dbReference type="InterPro" id="IPR000719">
    <property type="entry name" value="Prot_kinase_dom"/>
</dbReference>
<dbReference type="Pfam" id="PF00349">
    <property type="entry name" value="Hexokinase_1"/>
    <property type="match status" value="1"/>
</dbReference>
<evidence type="ECO:0000256" key="6">
    <source>
        <dbReference type="SAM" id="Phobius"/>
    </source>
</evidence>
<dbReference type="InterPro" id="IPR022672">
    <property type="entry name" value="Hexokinase_N"/>
</dbReference>
<dbReference type="Pfam" id="PF00069">
    <property type="entry name" value="Pkinase"/>
    <property type="match status" value="1"/>
</dbReference>
<protein>
    <recommendedName>
        <fullName evidence="7">Protein kinase domain-containing protein</fullName>
    </recommendedName>
</protein>
<evidence type="ECO:0000256" key="3">
    <source>
        <dbReference type="ARBA" id="ARBA00022741"/>
    </source>
</evidence>
<evidence type="ECO:0000259" key="7">
    <source>
        <dbReference type="PROSITE" id="PS50011"/>
    </source>
</evidence>
<organism evidence="8 9">
    <name type="scientific">Zingiber officinale</name>
    <name type="common">Ginger</name>
    <name type="synonym">Amomum zingiber</name>
    <dbReference type="NCBI Taxonomy" id="94328"/>
    <lineage>
        <taxon>Eukaryota</taxon>
        <taxon>Viridiplantae</taxon>
        <taxon>Streptophyta</taxon>
        <taxon>Embryophyta</taxon>
        <taxon>Tracheophyta</taxon>
        <taxon>Spermatophyta</taxon>
        <taxon>Magnoliopsida</taxon>
        <taxon>Liliopsida</taxon>
        <taxon>Zingiberales</taxon>
        <taxon>Zingiberaceae</taxon>
        <taxon>Zingiber</taxon>
    </lineage>
</organism>